<evidence type="ECO:0000313" key="1">
    <source>
        <dbReference type="EMBL" id="KAF9791142.1"/>
    </source>
</evidence>
<dbReference type="Proteomes" id="UP000736335">
    <property type="component" value="Unassembled WGS sequence"/>
</dbReference>
<evidence type="ECO:0000313" key="2">
    <source>
        <dbReference type="Proteomes" id="UP000736335"/>
    </source>
</evidence>
<gene>
    <name evidence="1" type="ORF">BJ322DRAFT_429157</name>
</gene>
<accession>A0A9P6HP46</accession>
<dbReference type="AlphaFoldDB" id="A0A9P6HP46"/>
<protein>
    <submittedName>
        <fullName evidence="1">Uncharacterized protein</fullName>
    </submittedName>
</protein>
<reference evidence="1" key="2">
    <citation type="submission" date="2020-11" db="EMBL/GenBank/DDBJ databases">
        <authorList>
            <consortium name="DOE Joint Genome Institute"/>
            <person name="Kuo A."/>
            <person name="Miyauchi S."/>
            <person name="Kiss E."/>
            <person name="Drula E."/>
            <person name="Kohler A."/>
            <person name="Sanchez-Garcia M."/>
            <person name="Andreopoulos B."/>
            <person name="Barry K.W."/>
            <person name="Bonito G."/>
            <person name="Buee M."/>
            <person name="Carver A."/>
            <person name="Chen C."/>
            <person name="Cichocki N."/>
            <person name="Clum A."/>
            <person name="Culley D."/>
            <person name="Crous P.W."/>
            <person name="Fauchery L."/>
            <person name="Girlanda M."/>
            <person name="Hayes R."/>
            <person name="Keri Z."/>
            <person name="Labutti K."/>
            <person name="Lipzen A."/>
            <person name="Lombard V."/>
            <person name="Magnuson J."/>
            <person name="Maillard F."/>
            <person name="Morin E."/>
            <person name="Murat C."/>
            <person name="Nolan M."/>
            <person name="Ohm R."/>
            <person name="Pangilinan J."/>
            <person name="Pereira M."/>
            <person name="Perotto S."/>
            <person name="Peter M."/>
            <person name="Riley R."/>
            <person name="Sitrit Y."/>
            <person name="Stielow B."/>
            <person name="Szollosi G."/>
            <person name="Zifcakova L."/>
            <person name="Stursova M."/>
            <person name="Spatafora J.W."/>
            <person name="Tedersoo L."/>
            <person name="Vaario L.-M."/>
            <person name="Yamada A."/>
            <person name="Yan M."/>
            <person name="Wang P."/>
            <person name="Xu J."/>
            <person name="Bruns T."/>
            <person name="Baldrian P."/>
            <person name="Vilgalys R."/>
            <person name="Henrissat B."/>
            <person name="Grigoriev I.V."/>
            <person name="Hibbett D."/>
            <person name="Nagy L.G."/>
            <person name="Martin F.M."/>
        </authorList>
    </citation>
    <scope>NUCLEOTIDE SEQUENCE</scope>
    <source>
        <strain evidence="1">UH-Tt-Lm1</strain>
    </source>
</reference>
<dbReference type="EMBL" id="WIUZ02000002">
    <property type="protein sequence ID" value="KAF9791142.1"/>
    <property type="molecule type" value="Genomic_DNA"/>
</dbReference>
<comment type="caution">
    <text evidence="1">The sequence shown here is derived from an EMBL/GenBank/DDBJ whole genome shotgun (WGS) entry which is preliminary data.</text>
</comment>
<sequence>MSPLQCSNLEIDEASYTGESFPVAKFIDIISTSHGPDGELIESGRSRSLDRLRFQTRKELCRQNFLRGPQSSQKVTKLSSIHFSWMSALSRDSRFFYMERRRCSQKLGRPSRPRSSFKFLLPNSASHVSRSVLLGLATMNPPAQNASSRRIQRPSPFDAASRPHTLFFCQVSVHDLCRSQPSRRSSCFLEGCYAYLQGT</sequence>
<organism evidence="1 2">
    <name type="scientific">Thelephora terrestris</name>
    <dbReference type="NCBI Taxonomy" id="56493"/>
    <lineage>
        <taxon>Eukaryota</taxon>
        <taxon>Fungi</taxon>
        <taxon>Dikarya</taxon>
        <taxon>Basidiomycota</taxon>
        <taxon>Agaricomycotina</taxon>
        <taxon>Agaricomycetes</taxon>
        <taxon>Thelephorales</taxon>
        <taxon>Thelephoraceae</taxon>
        <taxon>Thelephora</taxon>
    </lineage>
</organism>
<name>A0A9P6HP46_9AGAM</name>
<reference evidence="1" key="1">
    <citation type="journal article" date="2020" name="Nat. Commun.">
        <title>Large-scale genome sequencing of mycorrhizal fungi provides insights into the early evolution of symbiotic traits.</title>
        <authorList>
            <person name="Miyauchi S."/>
            <person name="Kiss E."/>
            <person name="Kuo A."/>
            <person name="Drula E."/>
            <person name="Kohler A."/>
            <person name="Sanchez-Garcia M."/>
            <person name="Morin E."/>
            <person name="Andreopoulos B."/>
            <person name="Barry K.W."/>
            <person name="Bonito G."/>
            <person name="Buee M."/>
            <person name="Carver A."/>
            <person name="Chen C."/>
            <person name="Cichocki N."/>
            <person name="Clum A."/>
            <person name="Culley D."/>
            <person name="Crous P.W."/>
            <person name="Fauchery L."/>
            <person name="Girlanda M."/>
            <person name="Hayes R.D."/>
            <person name="Keri Z."/>
            <person name="LaButti K."/>
            <person name="Lipzen A."/>
            <person name="Lombard V."/>
            <person name="Magnuson J."/>
            <person name="Maillard F."/>
            <person name="Murat C."/>
            <person name="Nolan M."/>
            <person name="Ohm R.A."/>
            <person name="Pangilinan J."/>
            <person name="Pereira M.F."/>
            <person name="Perotto S."/>
            <person name="Peter M."/>
            <person name="Pfister S."/>
            <person name="Riley R."/>
            <person name="Sitrit Y."/>
            <person name="Stielow J.B."/>
            <person name="Szollosi G."/>
            <person name="Zifcakova L."/>
            <person name="Stursova M."/>
            <person name="Spatafora J.W."/>
            <person name="Tedersoo L."/>
            <person name="Vaario L.M."/>
            <person name="Yamada A."/>
            <person name="Yan M."/>
            <person name="Wang P."/>
            <person name="Xu J."/>
            <person name="Bruns T."/>
            <person name="Baldrian P."/>
            <person name="Vilgalys R."/>
            <person name="Dunand C."/>
            <person name="Henrissat B."/>
            <person name="Grigoriev I.V."/>
            <person name="Hibbett D."/>
            <person name="Nagy L.G."/>
            <person name="Martin F.M."/>
        </authorList>
    </citation>
    <scope>NUCLEOTIDE SEQUENCE</scope>
    <source>
        <strain evidence="1">UH-Tt-Lm1</strain>
    </source>
</reference>
<keyword evidence="2" id="KW-1185">Reference proteome</keyword>
<proteinExistence type="predicted"/>